<dbReference type="CDD" id="cd04301">
    <property type="entry name" value="NAT_SF"/>
    <property type="match status" value="1"/>
</dbReference>
<keyword evidence="3" id="KW-1185">Reference proteome</keyword>
<dbReference type="InterPro" id="IPR045057">
    <property type="entry name" value="Gcn5-rel_NAT"/>
</dbReference>
<evidence type="ECO:0000313" key="3">
    <source>
        <dbReference type="Proteomes" id="UP000183995"/>
    </source>
</evidence>
<reference evidence="2 3" key="1">
    <citation type="submission" date="2016-11" db="EMBL/GenBank/DDBJ databases">
        <authorList>
            <person name="Jaros S."/>
            <person name="Januszkiewicz K."/>
            <person name="Wedrychowicz H."/>
        </authorList>
    </citation>
    <scope>NUCLEOTIDE SEQUENCE [LARGE SCALE GENOMIC DNA]</scope>
    <source>
        <strain evidence="2 3">DSM 10068</strain>
    </source>
</reference>
<dbReference type="SUPFAM" id="SSF55729">
    <property type="entry name" value="Acyl-CoA N-acyltransferases (Nat)"/>
    <property type="match status" value="1"/>
</dbReference>
<dbReference type="EMBL" id="FQXV01000002">
    <property type="protein sequence ID" value="SHH77727.1"/>
    <property type="molecule type" value="Genomic_DNA"/>
</dbReference>
<dbReference type="PANTHER" id="PTHR31435">
    <property type="entry name" value="PROTEIN NATD1"/>
    <property type="match status" value="1"/>
</dbReference>
<evidence type="ECO:0000313" key="2">
    <source>
        <dbReference type="EMBL" id="SHH77727.1"/>
    </source>
</evidence>
<dbReference type="InterPro" id="IPR016181">
    <property type="entry name" value="Acyl_CoA_acyltransferase"/>
</dbReference>
<dbReference type="Pfam" id="PF14542">
    <property type="entry name" value="Acetyltransf_CG"/>
    <property type="match status" value="1"/>
</dbReference>
<dbReference type="Gene3D" id="3.40.630.30">
    <property type="match status" value="1"/>
</dbReference>
<dbReference type="PROSITE" id="PS51729">
    <property type="entry name" value="GNAT_YJDJ"/>
    <property type="match status" value="1"/>
</dbReference>
<evidence type="ECO:0000259" key="1">
    <source>
        <dbReference type="PROSITE" id="PS51729"/>
    </source>
</evidence>
<accession>A0A1M5VR77</accession>
<dbReference type="InterPro" id="IPR031165">
    <property type="entry name" value="GNAT_YJDJ"/>
</dbReference>
<proteinExistence type="predicted"/>
<gene>
    <name evidence="2" type="ORF">SAMN02745823_00976</name>
</gene>
<dbReference type="Proteomes" id="UP000183995">
    <property type="component" value="Unassembled WGS sequence"/>
</dbReference>
<sequence length="90" mass="10110">MAFIVREDKIEYERDGAVLGEVCYPALPDGTVDICHTYVDDTLRGQGIAGQLMARAAEELRRTDRKAVLTCSYALKWFGEHGEYADILKN</sequence>
<dbReference type="AlphaFoldDB" id="A0A1M5VR77"/>
<feature type="domain" description="N-acetyltransferase" evidence="1">
    <location>
        <begin position="2"/>
        <end position="89"/>
    </location>
</feature>
<protein>
    <recommendedName>
        <fullName evidence="1">N-acetyltransferase domain-containing protein</fullName>
    </recommendedName>
</protein>
<dbReference type="STRING" id="1123282.SAMN02745823_00976"/>
<dbReference type="PANTHER" id="PTHR31435:SF10">
    <property type="entry name" value="BSR4717 PROTEIN"/>
    <property type="match status" value="1"/>
</dbReference>
<organism evidence="2 3">
    <name type="scientific">Sporobacter termitidis DSM 10068</name>
    <dbReference type="NCBI Taxonomy" id="1123282"/>
    <lineage>
        <taxon>Bacteria</taxon>
        <taxon>Bacillati</taxon>
        <taxon>Bacillota</taxon>
        <taxon>Clostridia</taxon>
        <taxon>Eubacteriales</taxon>
        <taxon>Oscillospiraceae</taxon>
        <taxon>Sporobacter</taxon>
    </lineage>
</organism>
<dbReference type="RefSeq" id="WP_073076525.1">
    <property type="nucleotide sequence ID" value="NZ_FQXV01000002.1"/>
</dbReference>
<name>A0A1M5VR77_9FIRM</name>
<dbReference type="OrthoDB" id="9793389at2"/>